<name>A0A5C4LWI0_9PSEU</name>
<gene>
    <name evidence="2" type="ORF">FG385_21280</name>
</gene>
<comment type="caution">
    <text evidence="2">The sequence shown here is derived from an EMBL/GenBank/DDBJ whole genome shotgun (WGS) entry which is preliminary data.</text>
</comment>
<evidence type="ECO:0000259" key="1">
    <source>
        <dbReference type="Pfam" id="PF12697"/>
    </source>
</evidence>
<dbReference type="Pfam" id="PF12697">
    <property type="entry name" value="Abhydrolase_6"/>
    <property type="match status" value="1"/>
</dbReference>
<dbReference type="Proteomes" id="UP000305546">
    <property type="component" value="Unassembled WGS sequence"/>
</dbReference>
<dbReference type="InterPro" id="IPR029058">
    <property type="entry name" value="AB_hydrolase_fold"/>
</dbReference>
<dbReference type="GO" id="GO:0016787">
    <property type="term" value="F:hydrolase activity"/>
    <property type="evidence" value="ECO:0007669"/>
    <property type="project" value="UniProtKB-KW"/>
</dbReference>
<organism evidence="2 3">
    <name type="scientific">Amycolatopsis alkalitolerans</name>
    <dbReference type="NCBI Taxonomy" id="2547244"/>
    <lineage>
        <taxon>Bacteria</taxon>
        <taxon>Bacillati</taxon>
        <taxon>Actinomycetota</taxon>
        <taxon>Actinomycetes</taxon>
        <taxon>Pseudonocardiales</taxon>
        <taxon>Pseudonocardiaceae</taxon>
        <taxon>Amycolatopsis</taxon>
    </lineage>
</organism>
<evidence type="ECO:0000313" key="3">
    <source>
        <dbReference type="Proteomes" id="UP000305546"/>
    </source>
</evidence>
<feature type="domain" description="AB hydrolase-1" evidence="1">
    <location>
        <begin position="42"/>
        <end position="220"/>
    </location>
</feature>
<sequence>MYSVHFTGETSSNGVVERDFVVGEVPGVLFSPASGSDRAPLVLMGHGGGLHKKTPALRARAHDTVTTWGYTVVALDAPGHGDRPRTAEDEQARTDLRQAMMAGKPDQVASVSARYGASLAERAVPEWQATLDALQELPEIGTGAPIGYGGGISLGTAIGIPLTAIEPRITAAVFGGGFVVHEALIEAARRVTVPVQFLLPWDDEHVDRQSALALFDAFASEEKTLHANPGDHRTIRWTGLDEQFLARHLGQGSVVQ</sequence>
<protein>
    <submittedName>
        <fullName evidence="2">Alpha/beta fold hydrolase</fullName>
    </submittedName>
</protein>
<dbReference type="OrthoDB" id="4158640at2"/>
<dbReference type="AlphaFoldDB" id="A0A5C4LWI0"/>
<reference evidence="2 3" key="1">
    <citation type="submission" date="2019-06" db="EMBL/GenBank/DDBJ databases">
        <title>Amycolatopsis alkalitolerans sp. nov., isolated from Gastrodia elata Blume.</title>
        <authorList>
            <person name="Narsing Rao M.P."/>
            <person name="Li W.J."/>
        </authorList>
    </citation>
    <scope>NUCLEOTIDE SEQUENCE [LARGE SCALE GENOMIC DNA]</scope>
    <source>
        <strain evidence="2 3">SYSUP0005</strain>
    </source>
</reference>
<proteinExistence type="predicted"/>
<dbReference type="RefSeq" id="WP_139098517.1">
    <property type="nucleotide sequence ID" value="NZ_VDFW01000019.1"/>
</dbReference>
<keyword evidence="2" id="KW-0378">Hydrolase</keyword>
<evidence type="ECO:0000313" key="2">
    <source>
        <dbReference type="EMBL" id="TNC23560.1"/>
    </source>
</evidence>
<dbReference type="SUPFAM" id="SSF53474">
    <property type="entry name" value="alpha/beta-Hydrolases"/>
    <property type="match status" value="1"/>
</dbReference>
<dbReference type="EMBL" id="VDFW01000019">
    <property type="protein sequence ID" value="TNC23560.1"/>
    <property type="molecule type" value="Genomic_DNA"/>
</dbReference>
<dbReference type="InterPro" id="IPR000073">
    <property type="entry name" value="AB_hydrolase_1"/>
</dbReference>
<keyword evidence="3" id="KW-1185">Reference proteome</keyword>
<dbReference type="Gene3D" id="3.40.50.1820">
    <property type="entry name" value="alpha/beta hydrolase"/>
    <property type="match status" value="1"/>
</dbReference>
<accession>A0A5C4LWI0</accession>